<protein>
    <recommendedName>
        <fullName evidence="1">PPC domain-containing protein</fullName>
    </recommendedName>
</protein>
<dbReference type="Proteomes" id="UP000219252">
    <property type="component" value="Unassembled WGS sequence"/>
</dbReference>
<gene>
    <name evidence="2" type="ORF">SAMN05877842_102193</name>
</gene>
<dbReference type="Gene3D" id="3.30.1330.80">
    <property type="entry name" value="Hypothetical protein, similar to alpha- acetolactate decarboxylase, domain 2"/>
    <property type="match status" value="1"/>
</dbReference>
<keyword evidence="3" id="KW-1185">Reference proteome</keyword>
<sequence length="160" mass="18026">MDNQRLQAFYDKTTERIVGRLKKDTDLFTGIKEVCEYFGVRAGQFQCLGSLKYATFLQVAKGDKEGLIKYSPKVQTTSEVEIISGVGFIGVNEQDQLDVHFHGTVVDCDKKLNGGHFIEGENITAITVEFIILPLKDVILTRKNDEIFNVPVFTFNQKEA</sequence>
<name>A0A285U379_9BACL</name>
<reference evidence="3" key="1">
    <citation type="submission" date="2017-08" db="EMBL/GenBank/DDBJ databases">
        <authorList>
            <person name="Varghese N."/>
            <person name="Submissions S."/>
        </authorList>
    </citation>
    <scope>NUCLEOTIDE SEQUENCE [LARGE SCALE GENOMIC DNA]</scope>
    <source>
        <strain evidence="3">JC23</strain>
    </source>
</reference>
<evidence type="ECO:0000313" key="2">
    <source>
        <dbReference type="EMBL" id="SOC36279.1"/>
    </source>
</evidence>
<dbReference type="RefSeq" id="WP_097148267.1">
    <property type="nucleotide sequence ID" value="NZ_OBQC01000002.1"/>
</dbReference>
<evidence type="ECO:0000313" key="3">
    <source>
        <dbReference type="Proteomes" id="UP000219252"/>
    </source>
</evidence>
<dbReference type="Pfam" id="PF03479">
    <property type="entry name" value="PCC"/>
    <property type="match status" value="1"/>
</dbReference>
<dbReference type="SUPFAM" id="SSF117856">
    <property type="entry name" value="AF0104/ALDC/Ptd012-like"/>
    <property type="match status" value="1"/>
</dbReference>
<accession>A0A285U379</accession>
<dbReference type="EMBL" id="OBQC01000002">
    <property type="protein sequence ID" value="SOC36279.1"/>
    <property type="molecule type" value="Genomic_DNA"/>
</dbReference>
<feature type="domain" description="PPC" evidence="1">
    <location>
        <begin position="11"/>
        <end position="156"/>
    </location>
</feature>
<evidence type="ECO:0000259" key="1">
    <source>
        <dbReference type="PROSITE" id="PS51742"/>
    </source>
</evidence>
<dbReference type="InterPro" id="IPR005175">
    <property type="entry name" value="PPC_dom"/>
</dbReference>
<dbReference type="OrthoDB" id="9791702at2"/>
<dbReference type="PANTHER" id="PTHR34988:SF1">
    <property type="entry name" value="DNA-BINDING PROTEIN"/>
    <property type="match status" value="1"/>
</dbReference>
<dbReference type="PANTHER" id="PTHR34988">
    <property type="entry name" value="PROTEIN, PUTATIVE-RELATED"/>
    <property type="match status" value="1"/>
</dbReference>
<dbReference type="AlphaFoldDB" id="A0A285U379"/>
<dbReference type="PROSITE" id="PS51742">
    <property type="entry name" value="PPC"/>
    <property type="match status" value="1"/>
</dbReference>
<dbReference type="CDD" id="cd11378">
    <property type="entry name" value="DUF296"/>
    <property type="match status" value="1"/>
</dbReference>
<proteinExistence type="predicted"/>
<organism evidence="2 3">
    <name type="scientific">Ureibacillus acetophenoni</name>
    <dbReference type="NCBI Taxonomy" id="614649"/>
    <lineage>
        <taxon>Bacteria</taxon>
        <taxon>Bacillati</taxon>
        <taxon>Bacillota</taxon>
        <taxon>Bacilli</taxon>
        <taxon>Bacillales</taxon>
        <taxon>Caryophanaceae</taxon>
        <taxon>Ureibacillus</taxon>
    </lineage>
</organism>